<keyword evidence="2" id="KW-1185">Reference proteome</keyword>
<gene>
    <name evidence="1" type="ORF">MLD38_013786</name>
</gene>
<protein>
    <submittedName>
        <fullName evidence="1">Uncharacterized protein</fullName>
    </submittedName>
</protein>
<evidence type="ECO:0000313" key="1">
    <source>
        <dbReference type="EMBL" id="KAI4375980.1"/>
    </source>
</evidence>
<evidence type="ECO:0000313" key="2">
    <source>
        <dbReference type="Proteomes" id="UP001057402"/>
    </source>
</evidence>
<sequence length="237" mass="26938">MKTDARTTICKDRKNKGIIEEGHKRKIDDEQEYEVHLQTERERRKKMKDRFTELHDLIPNISAKAGKSTIVEEATEYIKNLEETLKNLEEKKERKARSLQSDITLQSKTVSQSREEIIANHVSSNSCSNVSLPSLPYPATFHTWTSSNVTLSVCGNSAHLSICSPRKPRAFTSLCFILEKYRIEVMTSSIFSCADKLLFNLLLAPAGGSSGNQVSMEVPMEEMYKQTTEEIIMWVTS</sequence>
<comment type="caution">
    <text evidence="1">The sequence shown here is derived from an EMBL/GenBank/DDBJ whole genome shotgun (WGS) entry which is preliminary data.</text>
</comment>
<dbReference type="Proteomes" id="UP001057402">
    <property type="component" value="Chromosome 4"/>
</dbReference>
<organism evidence="1 2">
    <name type="scientific">Melastoma candidum</name>
    <dbReference type="NCBI Taxonomy" id="119954"/>
    <lineage>
        <taxon>Eukaryota</taxon>
        <taxon>Viridiplantae</taxon>
        <taxon>Streptophyta</taxon>
        <taxon>Embryophyta</taxon>
        <taxon>Tracheophyta</taxon>
        <taxon>Spermatophyta</taxon>
        <taxon>Magnoliopsida</taxon>
        <taxon>eudicotyledons</taxon>
        <taxon>Gunneridae</taxon>
        <taxon>Pentapetalae</taxon>
        <taxon>rosids</taxon>
        <taxon>malvids</taxon>
        <taxon>Myrtales</taxon>
        <taxon>Melastomataceae</taxon>
        <taxon>Melastomatoideae</taxon>
        <taxon>Melastomateae</taxon>
        <taxon>Melastoma</taxon>
    </lineage>
</organism>
<accession>A0ACB9RBA2</accession>
<name>A0ACB9RBA2_9MYRT</name>
<dbReference type="EMBL" id="CM042883">
    <property type="protein sequence ID" value="KAI4375980.1"/>
    <property type="molecule type" value="Genomic_DNA"/>
</dbReference>
<reference evidence="2" key="1">
    <citation type="journal article" date="2023" name="Front. Plant Sci.">
        <title>Chromosomal-level genome assembly of Melastoma candidum provides insights into trichome evolution.</title>
        <authorList>
            <person name="Zhong Y."/>
            <person name="Wu W."/>
            <person name="Sun C."/>
            <person name="Zou P."/>
            <person name="Liu Y."/>
            <person name="Dai S."/>
            <person name="Zhou R."/>
        </authorList>
    </citation>
    <scope>NUCLEOTIDE SEQUENCE [LARGE SCALE GENOMIC DNA]</scope>
</reference>
<proteinExistence type="predicted"/>